<organism evidence="1 2">
    <name type="scientific">[Candida] jaroonii</name>
    <dbReference type="NCBI Taxonomy" id="467808"/>
    <lineage>
        <taxon>Eukaryota</taxon>
        <taxon>Fungi</taxon>
        <taxon>Dikarya</taxon>
        <taxon>Ascomycota</taxon>
        <taxon>Saccharomycotina</taxon>
        <taxon>Pichiomycetes</taxon>
        <taxon>Debaryomycetaceae</taxon>
        <taxon>Yamadazyma</taxon>
    </lineage>
</organism>
<evidence type="ECO:0000313" key="2">
    <source>
        <dbReference type="Proteomes" id="UP001152531"/>
    </source>
</evidence>
<evidence type="ECO:0000313" key="1">
    <source>
        <dbReference type="EMBL" id="CAH6720387.1"/>
    </source>
</evidence>
<dbReference type="Proteomes" id="UP001152531">
    <property type="component" value="Unassembled WGS sequence"/>
</dbReference>
<dbReference type="EMBL" id="CALSDN010000003">
    <property type="protein sequence ID" value="CAH6720387.1"/>
    <property type="molecule type" value="Genomic_DNA"/>
</dbReference>
<reference evidence="1" key="1">
    <citation type="submission" date="2022-06" db="EMBL/GenBank/DDBJ databases">
        <authorList>
            <person name="Legras J.-L."/>
            <person name="Devillers H."/>
            <person name="Grondin C."/>
        </authorList>
    </citation>
    <scope>NUCLEOTIDE SEQUENCE</scope>
    <source>
        <strain evidence="1">CLIB 1444</strain>
    </source>
</reference>
<keyword evidence="2" id="KW-1185">Reference proteome</keyword>
<gene>
    <name evidence="1" type="ORF">CLIB1444_03S10770</name>
</gene>
<name>A0ACA9Y6Q5_9ASCO</name>
<comment type="caution">
    <text evidence="1">The sequence shown here is derived from an EMBL/GenBank/DDBJ whole genome shotgun (WGS) entry which is preliminary data.</text>
</comment>
<sequence length="108" mass="12585">MFKFVPKRLIVPSIVPRRFNSSVHDRMRQVAELVKNDPELKASFTKMEAIFREKGFIGDKPPSFIQLSKMLMDPEVRSSLSVLQQKIQEANIQINPSDFSELMKQYKK</sequence>
<proteinExistence type="predicted"/>
<protein>
    <submittedName>
        <fullName evidence="1">Uncharacterized protein</fullName>
    </submittedName>
</protein>
<accession>A0ACA9Y6Q5</accession>